<dbReference type="AlphaFoldDB" id="A0A8S4Q649"/>
<gene>
    <name evidence="1" type="ORF">OFUS_LOCUS24681</name>
</gene>
<name>A0A8S4Q649_OWEFU</name>
<sequence>MGELGRFPLFINIFYQQVKYLDHIENEGTSSLLINAYADSIELSKVHNQPSWYYDIDRIMAYVQPQDKISMNSKPLDIKKILEKRYIKYWEKTVNDNKGKFEF</sequence>
<keyword evidence="2" id="KW-1185">Reference proteome</keyword>
<dbReference type="EMBL" id="CAIIXF020000012">
    <property type="protein sequence ID" value="CAH1800843.1"/>
    <property type="molecule type" value="Genomic_DNA"/>
</dbReference>
<feature type="non-terminal residue" evidence="1">
    <location>
        <position position="103"/>
    </location>
</feature>
<dbReference type="Proteomes" id="UP000749559">
    <property type="component" value="Unassembled WGS sequence"/>
</dbReference>
<reference evidence="1" key="1">
    <citation type="submission" date="2022-03" db="EMBL/GenBank/DDBJ databases">
        <authorList>
            <person name="Martin C."/>
        </authorList>
    </citation>
    <scope>NUCLEOTIDE SEQUENCE</scope>
</reference>
<proteinExistence type="predicted"/>
<comment type="caution">
    <text evidence="1">The sequence shown here is derived from an EMBL/GenBank/DDBJ whole genome shotgun (WGS) entry which is preliminary data.</text>
</comment>
<accession>A0A8S4Q649</accession>
<evidence type="ECO:0000313" key="1">
    <source>
        <dbReference type="EMBL" id="CAH1800843.1"/>
    </source>
</evidence>
<protein>
    <submittedName>
        <fullName evidence="1">Uncharacterized protein</fullName>
    </submittedName>
</protein>
<organism evidence="1 2">
    <name type="scientific">Owenia fusiformis</name>
    <name type="common">Polychaete worm</name>
    <dbReference type="NCBI Taxonomy" id="6347"/>
    <lineage>
        <taxon>Eukaryota</taxon>
        <taxon>Metazoa</taxon>
        <taxon>Spiralia</taxon>
        <taxon>Lophotrochozoa</taxon>
        <taxon>Annelida</taxon>
        <taxon>Polychaeta</taxon>
        <taxon>Sedentaria</taxon>
        <taxon>Canalipalpata</taxon>
        <taxon>Sabellida</taxon>
        <taxon>Oweniida</taxon>
        <taxon>Oweniidae</taxon>
        <taxon>Owenia</taxon>
    </lineage>
</organism>
<evidence type="ECO:0000313" key="2">
    <source>
        <dbReference type="Proteomes" id="UP000749559"/>
    </source>
</evidence>